<evidence type="ECO:0000256" key="2">
    <source>
        <dbReference type="ARBA" id="ARBA00022679"/>
    </source>
</evidence>
<dbReference type="GO" id="GO:0006654">
    <property type="term" value="P:phosphatidic acid biosynthetic process"/>
    <property type="evidence" value="ECO:0007669"/>
    <property type="project" value="TreeGrafter"/>
</dbReference>
<protein>
    <submittedName>
        <fullName evidence="5">Acyltransferase</fullName>
    </submittedName>
</protein>
<reference evidence="5 6" key="1">
    <citation type="submission" date="2018-11" db="EMBL/GenBank/DDBJ databases">
        <authorList>
            <person name="Ye M.-Q."/>
            <person name="Du Z.-J."/>
        </authorList>
    </citation>
    <scope>NUCLEOTIDE SEQUENCE [LARGE SCALE GENOMIC DNA]</scope>
    <source>
        <strain evidence="5 6">U0105</strain>
    </source>
</reference>
<dbReference type="OrthoDB" id="9796839at2"/>
<dbReference type="SUPFAM" id="SSF69593">
    <property type="entry name" value="Glycerol-3-phosphate (1)-acyltransferase"/>
    <property type="match status" value="1"/>
</dbReference>
<feature type="domain" description="Phospholipid/glycerol acyltransferase" evidence="4">
    <location>
        <begin position="47"/>
        <end position="159"/>
    </location>
</feature>
<dbReference type="AlphaFoldDB" id="A0A3N5YQB2"/>
<proteinExistence type="predicted"/>
<dbReference type="EMBL" id="RPOK01000001">
    <property type="protein sequence ID" value="RPJ68261.1"/>
    <property type="molecule type" value="Genomic_DNA"/>
</dbReference>
<keyword evidence="3 5" id="KW-0012">Acyltransferase</keyword>
<evidence type="ECO:0000256" key="3">
    <source>
        <dbReference type="ARBA" id="ARBA00023315"/>
    </source>
</evidence>
<dbReference type="RefSeq" id="WP_124026262.1">
    <property type="nucleotide sequence ID" value="NZ_JBHRSN010000005.1"/>
</dbReference>
<sequence length="197" mass="21414">MTASAFDIPKHFKAGRPAWVIGLGRWLAKRAGWSLTGAFPDKPGKYVVPVAPHTSNWDFVIGLYLVLALDLKVNWLGKHTIFVPGVAKLWRALGGIPVDRAHPSGVLTSLEQLMSTQAATLIAIAPEGTRKKTTRWKTGFLRLACNANATVIPIGIDSKSKQFKVLTAYSPTGEVEDDLKAIQAQMSHCQGINPDNM</sequence>
<evidence type="ECO:0000256" key="1">
    <source>
        <dbReference type="ARBA" id="ARBA00005189"/>
    </source>
</evidence>
<dbReference type="PANTHER" id="PTHR10434">
    <property type="entry name" value="1-ACYL-SN-GLYCEROL-3-PHOSPHATE ACYLTRANSFERASE"/>
    <property type="match status" value="1"/>
</dbReference>
<keyword evidence="6" id="KW-1185">Reference proteome</keyword>
<dbReference type="Proteomes" id="UP000275281">
    <property type="component" value="Unassembled WGS sequence"/>
</dbReference>
<name>A0A3N5YQB2_9ALTE</name>
<dbReference type="PANTHER" id="PTHR10434:SF9">
    <property type="entry name" value="PHOSPHOLIPID_GLYCEROL ACYLTRANSFERASE DOMAIN-CONTAINING PROTEIN"/>
    <property type="match status" value="1"/>
</dbReference>
<keyword evidence="2 5" id="KW-0808">Transferase</keyword>
<comment type="caution">
    <text evidence="5">The sequence shown here is derived from an EMBL/GenBank/DDBJ whole genome shotgun (WGS) entry which is preliminary data.</text>
</comment>
<gene>
    <name evidence="5" type="ORF">DRW07_02305</name>
</gene>
<dbReference type="InterPro" id="IPR002123">
    <property type="entry name" value="Plipid/glycerol_acylTrfase"/>
</dbReference>
<dbReference type="Pfam" id="PF01553">
    <property type="entry name" value="Acyltransferase"/>
    <property type="match status" value="1"/>
</dbReference>
<evidence type="ECO:0000313" key="6">
    <source>
        <dbReference type="Proteomes" id="UP000275281"/>
    </source>
</evidence>
<comment type="pathway">
    <text evidence="1">Lipid metabolism.</text>
</comment>
<evidence type="ECO:0000259" key="4">
    <source>
        <dbReference type="SMART" id="SM00563"/>
    </source>
</evidence>
<dbReference type="SMART" id="SM00563">
    <property type="entry name" value="PlsC"/>
    <property type="match status" value="1"/>
</dbReference>
<organism evidence="5 6">
    <name type="scientific">Alteromonas sediminis</name>
    <dbReference type="NCBI Taxonomy" id="2259342"/>
    <lineage>
        <taxon>Bacteria</taxon>
        <taxon>Pseudomonadati</taxon>
        <taxon>Pseudomonadota</taxon>
        <taxon>Gammaproteobacteria</taxon>
        <taxon>Alteromonadales</taxon>
        <taxon>Alteromonadaceae</taxon>
        <taxon>Alteromonas/Salinimonas group</taxon>
        <taxon>Alteromonas</taxon>
    </lineage>
</organism>
<accession>A0A3N5YQB2</accession>
<dbReference type="GO" id="GO:0003841">
    <property type="term" value="F:1-acylglycerol-3-phosphate O-acyltransferase activity"/>
    <property type="evidence" value="ECO:0007669"/>
    <property type="project" value="TreeGrafter"/>
</dbReference>
<evidence type="ECO:0000313" key="5">
    <source>
        <dbReference type="EMBL" id="RPJ68261.1"/>
    </source>
</evidence>